<proteinExistence type="predicted"/>
<evidence type="ECO:0000313" key="3">
    <source>
        <dbReference type="Proteomes" id="UP000653454"/>
    </source>
</evidence>
<feature type="region of interest" description="Disordered" evidence="1">
    <location>
        <begin position="291"/>
        <end position="355"/>
    </location>
</feature>
<feature type="compositionally biased region" description="Acidic residues" evidence="1">
    <location>
        <begin position="299"/>
        <end position="310"/>
    </location>
</feature>
<dbReference type="EMBL" id="CAJHNJ030000039">
    <property type="protein sequence ID" value="CAG9129803.1"/>
    <property type="molecule type" value="Genomic_DNA"/>
</dbReference>
<feature type="region of interest" description="Disordered" evidence="1">
    <location>
        <begin position="25"/>
        <end position="80"/>
    </location>
</feature>
<organism evidence="2 3">
    <name type="scientific">Plutella xylostella</name>
    <name type="common">Diamondback moth</name>
    <name type="synonym">Plutella maculipennis</name>
    <dbReference type="NCBI Taxonomy" id="51655"/>
    <lineage>
        <taxon>Eukaryota</taxon>
        <taxon>Metazoa</taxon>
        <taxon>Ecdysozoa</taxon>
        <taxon>Arthropoda</taxon>
        <taxon>Hexapoda</taxon>
        <taxon>Insecta</taxon>
        <taxon>Pterygota</taxon>
        <taxon>Neoptera</taxon>
        <taxon>Endopterygota</taxon>
        <taxon>Lepidoptera</taxon>
        <taxon>Glossata</taxon>
        <taxon>Ditrysia</taxon>
        <taxon>Yponomeutoidea</taxon>
        <taxon>Plutellidae</taxon>
        <taxon>Plutella</taxon>
    </lineage>
</organism>
<evidence type="ECO:0000313" key="2">
    <source>
        <dbReference type="EMBL" id="CAG9129803.1"/>
    </source>
</evidence>
<reference evidence="2" key="1">
    <citation type="submission" date="2020-11" db="EMBL/GenBank/DDBJ databases">
        <authorList>
            <person name="Whiteford S."/>
        </authorList>
    </citation>
    <scope>NUCLEOTIDE SEQUENCE</scope>
</reference>
<name>A0A8S4FNG0_PLUXY</name>
<feature type="compositionally biased region" description="Low complexity" evidence="1">
    <location>
        <begin position="43"/>
        <end position="60"/>
    </location>
</feature>
<protein>
    <submittedName>
        <fullName evidence="2">(diamondback moth) hypothetical protein</fullName>
    </submittedName>
</protein>
<dbReference type="Proteomes" id="UP000653454">
    <property type="component" value="Unassembled WGS sequence"/>
</dbReference>
<sequence length="740" mass="81321">MDKISSKSRREGNFEKDYEELCLQGHAFGAAPNDNDGDGPASDNTDGGAPANDNDGGAPASDNDGGGVIASDKDDGGARASDNTETWYYMPFCGEPAVLARAAGAAKVGAVSVVGAVAIADAPMVVERPSKQELERGLPKGYFDEDVPFPCYWGSFNTKSDIRKMVYKCSVRGLPKGYFDEDVPFPCYWGSFNTKSDIRKMVYKCSVQTTSSGVVTDQDFHLCDLKKEPHCESPSGLLRFIPKKESLSFKGCPVQVDHFDLGMLESGEYQAGEHIILLTATNTKRLFHWSNESASQPSEEVEEVSEAEEEASLRACPPPSKSPSSETKDSADPPPKSTPPTPVRKPDLTQKHLSTVPSVERNDPMILDSILVDGIAGFVQCASERRFKLDYSSFIELVQASYRSAVTYDRGLKKHMSCSMYQYYCVVLLWKRLYYVISRRGPLSLEYQRLENCLNFSMPIPTDIAVYLNGIGEIVDQAGRQFYLQLHSELTDQVVRGLTGSFGRYNANSHLSYETMPAPFVSVWRMVADIRRTQLPQAEGPVVWNLPEPLACEQAGTVPNQNLLGWRRAERLTDDQVAALEQAGINTGRPEEPPLSFVDVGGIPVNQSHLAYIAGAINNSKCRAVSLFNESVRGSLSQSVFSTRVTTDVETNGESISAKAAITNSYTQTTTHIACAAAICRYRIKRREALETDMVGYTFEGPIPAIYLADQNAVFDFGAGNRLWNQPEFRVSEQNGLGLL</sequence>
<comment type="caution">
    <text evidence="2">The sequence shown here is derived from an EMBL/GenBank/DDBJ whole genome shotgun (WGS) entry which is preliminary data.</text>
</comment>
<evidence type="ECO:0000256" key="1">
    <source>
        <dbReference type="SAM" id="MobiDB-lite"/>
    </source>
</evidence>
<keyword evidence="3" id="KW-1185">Reference proteome</keyword>
<gene>
    <name evidence="2" type="ORF">PLXY2_LOCUS9677</name>
</gene>
<dbReference type="AlphaFoldDB" id="A0A8S4FNG0"/>
<feature type="compositionally biased region" description="Pro residues" evidence="1">
    <location>
        <begin position="332"/>
        <end position="343"/>
    </location>
</feature>
<accession>A0A8S4FNG0</accession>